<evidence type="ECO:0000256" key="1">
    <source>
        <dbReference type="SAM" id="Phobius"/>
    </source>
</evidence>
<gene>
    <name evidence="3" type="ORF">Poly51_01510</name>
</gene>
<dbReference type="OrthoDB" id="9787923at2"/>
<feature type="transmembrane region" description="Helical" evidence="1">
    <location>
        <begin position="114"/>
        <end position="135"/>
    </location>
</feature>
<proteinExistence type="predicted"/>
<feature type="domain" description="CAAX prenyl protease 2/Lysostaphin resistance protein A-like" evidence="2">
    <location>
        <begin position="127"/>
        <end position="232"/>
    </location>
</feature>
<dbReference type="Pfam" id="PF02517">
    <property type="entry name" value="Rce1-like"/>
    <property type="match status" value="1"/>
</dbReference>
<dbReference type="RefSeq" id="WP_146453439.1">
    <property type="nucleotide sequence ID" value="NZ_SJPW01000001.1"/>
</dbReference>
<keyword evidence="1" id="KW-1133">Transmembrane helix</keyword>
<feature type="transmembrane region" description="Helical" evidence="1">
    <location>
        <begin position="16"/>
        <end position="32"/>
    </location>
</feature>
<dbReference type="InterPro" id="IPR003675">
    <property type="entry name" value="Rce1/LyrA-like_dom"/>
</dbReference>
<keyword evidence="3" id="KW-0645">Protease</keyword>
<dbReference type="Proteomes" id="UP000318288">
    <property type="component" value="Unassembled WGS sequence"/>
</dbReference>
<reference evidence="3 4" key="1">
    <citation type="submission" date="2019-02" db="EMBL/GenBank/DDBJ databases">
        <title>Deep-cultivation of Planctomycetes and their phenomic and genomic characterization uncovers novel biology.</title>
        <authorList>
            <person name="Wiegand S."/>
            <person name="Jogler M."/>
            <person name="Boedeker C."/>
            <person name="Pinto D."/>
            <person name="Vollmers J."/>
            <person name="Rivas-Marin E."/>
            <person name="Kohn T."/>
            <person name="Peeters S.H."/>
            <person name="Heuer A."/>
            <person name="Rast P."/>
            <person name="Oberbeckmann S."/>
            <person name="Bunk B."/>
            <person name="Jeske O."/>
            <person name="Meyerdierks A."/>
            <person name="Storesund J.E."/>
            <person name="Kallscheuer N."/>
            <person name="Luecker S."/>
            <person name="Lage O.M."/>
            <person name="Pohl T."/>
            <person name="Merkel B.J."/>
            <person name="Hornburger P."/>
            <person name="Mueller R.-W."/>
            <person name="Bruemmer F."/>
            <person name="Labrenz M."/>
            <person name="Spormann A.M."/>
            <person name="Op Den Camp H."/>
            <person name="Overmann J."/>
            <person name="Amann R."/>
            <person name="Jetten M.S.M."/>
            <person name="Mascher T."/>
            <person name="Medema M.H."/>
            <person name="Devos D.P."/>
            <person name="Kaster A.-K."/>
            <person name="Ovreas L."/>
            <person name="Rohde M."/>
            <person name="Galperin M.Y."/>
            <person name="Jogler C."/>
        </authorList>
    </citation>
    <scope>NUCLEOTIDE SEQUENCE [LARGE SCALE GENOMIC DNA]</scope>
    <source>
        <strain evidence="3 4">Poly51</strain>
    </source>
</reference>
<dbReference type="GO" id="GO:0080120">
    <property type="term" value="P:CAAX-box protein maturation"/>
    <property type="evidence" value="ECO:0007669"/>
    <property type="project" value="UniProtKB-ARBA"/>
</dbReference>
<protein>
    <submittedName>
        <fullName evidence="3">CAAX amino terminal protease self-immunity</fullName>
    </submittedName>
</protein>
<feature type="transmembrane region" description="Helical" evidence="1">
    <location>
        <begin position="44"/>
        <end position="63"/>
    </location>
</feature>
<accession>A0A5C6FER3</accession>
<comment type="caution">
    <text evidence="3">The sequence shown here is derived from an EMBL/GenBank/DDBJ whole genome shotgun (WGS) entry which is preliminary data.</text>
</comment>
<dbReference type="EMBL" id="SJPW01000001">
    <property type="protein sequence ID" value="TWU59878.1"/>
    <property type="molecule type" value="Genomic_DNA"/>
</dbReference>
<dbReference type="GO" id="GO:0006508">
    <property type="term" value="P:proteolysis"/>
    <property type="evidence" value="ECO:0007669"/>
    <property type="project" value="UniProtKB-KW"/>
</dbReference>
<dbReference type="GO" id="GO:0004175">
    <property type="term" value="F:endopeptidase activity"/>
    <property type="evidence" value="ECO:0007669"/>
    <property type="project" value="UniProtKB-ARBA"/>
</dbReference>
<keyword evidence="1" id="KW-0472">Membrane</keyword>
<evidence type="ECO:0000313" key="3">
    <source>
        <dbReference type="EMBL" id="TWU59878.1"/>
    </source>
</evidence>
<feature type="transmembrane region" description="Helical" evidence="1">
    <location>
        <begin position="222"/>
        <end position="241"/>
    </location>
</feature>
<feature type="transmembrane region" description="Helical" evidence="1">
    <location>
        <begin position="174"/>
        <end position="193"/>
    </location>
</feature>
<keyword evidence="3" id="KW-0378">Hydrolase</keyword>
<feature type="transmembrane region" description="Helical" evidence="1">
    <location>
        <begin position="83"/>
        <end position="102"/>
    </location>
</feature>
<evidence type="ECO:0000259" key="2">
    <source>
        <dbReference type="Pfam" id="PF02517"/>
    </source>
</evidence>
<organism evidence="3 4">
    <name type="scientific">Rubripirellula tenax</name>
    <dbReference type="NCBI Taxonomy" id="2528015"/>
    <lineage>
        <taxon>Bacteria</taxon>
        <taxon>Pseudomonadati</taxon>
        <taxon>Planctomycetota</taxon>
        <taxon>Planctomycetia</taxon>
        <taxon>Pirellulales</taxon>
        <taxon>Pirellulaceae</taxon>
        <taxon>Rubripirellula</taxon>
    </lineage>
</organism>
<dbReference type="AlphaFoldDB" id="A0A5C6FER3"/>
<sequence length="259" mass="28991">MNVTNEEAGHAKKPTMGWWPYVLPIVAFLVLVEVTQRFAGGDSIAMLALRVVVPLVLLAFFWVRGEYPELRFAIDKMTPVDALLGIVLAAMWMAPYVMFPSLRPESGDGEFDPMMAGVALWPVVFGVRMIGYAMVTPWMEELFMRSFVMRYAEVLRNEPSTGDPSDSTDDFRKIPLAHFTWVSFLGVVGVFLATHQMWEWIVMLPWAVATNLWFYYRKSLFALIVVHAATNASILIAAATLSGRFGDGAGGPLSLWFLV</sequence>
<evidence type="ECO:0000313" key="4">
    <source>
        <dbReference type="Proteomes" id="UP000318288"/>
    </source>
</evidence>
<keyword evidence="4" id="KW-1185">Reference proteome</keyword>
<keyword evidence="1" id="KW-0812">Transmembrane</keyword>
<name>A0A5C6FER3_9BACT</name>